<organism evidence="3 4">
    <name type="scientific">Durio zibethinus</name>
    <name type="common">Durian</name>
    <dbReference type="NCBI Taxonomy" id="66656"/>
    <lineage>
        <taxon>Eukaryota</taxon>
        <taxon>Viridiplantae</taxon>
        <taxon>Streptophyta</taxon>
        <taxon>Embryophyta</taxon>
        <taxon>Tracheophyta</taxon>
        <taxon>Spermatophyta</taxon>
        <taxon>Magnoliopsida</taxon>
        <taxon>eudicotyledons</taxon>
        <taxon>Gunneridae</taxon>
        <taxon>Pentapetalae</taxon>
        <taxon>rosids</taxon>
        <taxon>malvids</taxon>
        <taxon>Malvales</taxon>
        <taxon>Malvaceae</taxon>
        <taxon>Helicteroideae</taxon>
        <taxon>Durio</taxon>
    </lineage>
</organism>
<evidence type="ECO:0000313" key="4">
    <source>
        <dbReference type="RefSeq" id="XP_022732951.1"/>
    </source>
</evidence>
<evidence type="ECO:0000313" key="3">
    <source>
        <dbReference type="Proteomes" id="UP000515121"/>
    </source>
</evidence>
<evidence type="ECO:0000256" key="1">
    <source>
        <dbReference type="SAM" id="MobiDB-lite"/>
    </source>
</evidence>
<dbReference type="AlphaFoldDB" id="A0A6P5XYV5"/>
<feature type="region of interest" description="Disordered" evidence="1">
    <location>
        <begin position="41"/>
        <end position="64"/>
    </location>
</feature>
<dbReference type="RefSeq" id="XP_022732951.1">
    <property type="nucleotide sequence ID" value="XM_022877216.1"/>
</dbReference>
<dbReference type="GO" id="GO:0005886">
    <property type="term" value="C:plasma membrane"/>
    <property type="evidence" value="ECO:0007669"/>
    <property type="project" value="TreeGrafter"/>
</dbReference>
<accession>A0A6P5XYV5</accession>
<evidence type="ECO:0000259" key="2">
    <source>
        <dbReference type="Pfam" id="PF05627"/>
    </source>
</evidence>
<feature type="domain" description="RIN4 pathogenic type III effector avirulence factor Avr cleavage site" evidence="2">
    <location>
        <begin position="6"/>
        <end position="39"/>
    </location>
</feature>
<name>A0A6P5XYV5_DURZI</name>
<dbReference type="PANTHER" id="PTHR33159">
    <property type="entry name" value="RPM1-INTERACTING PROTEIN 4 (RIN4) FAMILY PROTEIN"/>
    <property type="match status" value="1"/>
</dbReference>
<dbReference type="KEGG" id="dzi:111287042"/>
<dbReference type="InterPro" id="IPR040387">
    <property type="entry name" value="RIN4/NOI4"/>
</dbReference>
<reference evidence="4" key="1">
    <citation type="submission" date="2025-08" db="UniProtKB">
        <authorList>
            <consortium name="RefSeq"/>
        </authorList>
    </citation>
    <scope>IDENTIFICATION</scope>
    <source>
        <tissue evidence="4">Fruit stalk</tissue>
    </source>
</reference>
<keyword evidence="3" id="KW-1185">Reference proteome</keyword>
<dbReference type="InterPro" id="IPR008700">
    <property type="entry name" value="TypeIII_avirulence_cleave"/>
</dbReference>
<dbReference type="GeneID" id="111287042"/>
<dbReference type="Pfam" id="PF05627">
    <property type="entry name" value="AvrRpt-cleavage"/>
    <property type="match status" value="1"/>
</dbReference>
<gene>
    <name evidence="4" type="primary">LOC111287042</name>
</gene>
<sequence length="79" mass="9133">MSSYQKRQPLPKFGEWDVKDPASAEGFTAIFNKARDEKRTGENVSVVTTEAAKPQQKHAAYKERNKHKFSIKRKWFCCA</sequence>
<protein>
    <submittedName>
        <fullName evidence="4">RPM1-interacting protein 4-like</fullName>
    </submittedName>
</protein>
<dbReference type="OrthoDB" id="1903947at2759"/>
<dbReference type="PANTHER" id="PTHR33159:SF75">
    <property type="entry name" value="RPM1-INTERACTING PROTEIN 4-LIKE"/>
    <property type="match status" value="1"/>
</dbReference>
<dbReference type="Proteomes" id="UP000515121">
    <property type="component" value="Unplaced"/>
</dbReference>
<proteinExistence type="predicted"/>